<evidence type="ECO:0000313" key="2">
    <source>
        <dbReference type="Proteomes" id="UP000038045"/>
    </source>
</evidence>
<feature type="compositionally biased region" description="Polar residues" evidence="1">
    <location>
        <begin position="183"/>
        <end position="192"/>
    </location>
</feature>
<evidence type="ECO:0000313" key="3">
    <source>
        <dbReference type="WBParaSite" id="PTRK_0001048700.1"/>
    </source>
</evidence>
<dbReference type="Gene3D" id="1.20.940.10">
    <property type="entry name" value="Functional domain of the splicing factor Prp18"/>
    <property type="match status" value="1"/>
</dbReference>
<sequence>MSSSYSSPLPPCVTPGWNDPPDLTRSANRPSSNRLMSRHRRPVDPSIQSSAFDSNSFNHTQNNLQQSSQYHQTSFGSSYASAPHLDTQRYQQNQQQFANHNTPPLTNNCQYQQGIGQQQQNLGTPLSHVHSSSFSGSITPETLSNSAFQPYQAYQQQQEMLPKLKSVDDDRNKNEFVSKNPDDSYTSDSNIYTPVHRIDNNKGTETVIPSNAPPPMNVPLNQQFNHFLIQDRTKPTLPSSNLGYGVQGTPSLQQQQQPQGAFMGHPTLYHPTNEAIQQVENLSNYLIFSPPHAVMSEERRPITQPDPATYIPPKKAAGDVSLSGNQLVAFLTKATLRLPAGETCKGIQLRIENFNQMIQNDSISEACLKKLNFVVDAIDRDMLEDANVFFDQLMLTFSNETGHWGHGVKLLINELKRIKNDSRIRSAPERKEK</sequence>
<accession>A0A0N4ZPM9</accession>
<name>A0A0N4ZPM9_PARTI</name>
<feature type="compositionally biased region" description="Polar residues" evidence="1">
    <location>
        <begin position="97"/>
        <end position="109"/>
    </location>
</feature>
<reference evidence="3" key="1">
    <citation type="submission" date="2017-02" db="UniProtKB">
        <authorList>
            <consortium name="WormBaseParasite"/>
        </authorList>
    </citation>
    <scope>IDENTIFICATION</scope>
</reference>
<organism evidence="2 3">
    <name type="scientific">Parastrongyloides trichosuri</name>
    <name type="common">Possum-specific nematode worm</name>
    <dbReference type="NCBI Taxonomy" id="131310"/>
    <lineage>
        <taxon>Eukaryota</taxon>
        <taxon>Metazoa</taxon>
        <taxon>Ecdysozoa</taxon>
        <taxon>Nematoda</taxon>
        <taxon>Chromadorea</taxon>
        <taxon>Rhabditida</taxon>
        <taxon>Tylenchina</taxon>
        <taxon>Panagrolaimomorpha</taxon>
        <taxon>Strongyloidoidea</taxon>
        <taxon>Strongyloididae</taxon>
        <taxon>Parastrongyloides</taxon>
    </lineage>
</organism>
<protein>
    <submittedName>
        <fullName evidence="3">SRA1 domain-containing protein</fullName>
    </submittedName>
</protein>
<feature type="compositionally biased region" description="Low complexity" evidence="1">
    <location>
        <begin position="127"/>
        <end position="137"/>
    </location>
</feature>
<dbReference type="Proteomes" id="UP000038045">
    <property type="component" value="Unplaced"/>
</dbReference>
<feature type="compositionally biased region" description="Polar residues" evidence="1">
    <location>
        <begin position="25"/>
        <end position="35"/>
    </location>
</feature>
<feature type="compositionally biased region" description="Basic and acidic residues" evidence="1">
    <location>
        <begin position="165"/>
        <end position="182"/>
    </location>
</feature>
<feature type="compositionally biased region" description="Polar residues" evidence="1">
    <location>
        <begin position="46"/>
        <end position="80"/>
    </location>
</feature>
<feature type="region of interest" description="Disordered" evidence="1">
    <location>
        <begin position="165"/>
        <end position="195"/>
    </location>
</feature>
<feature type="compositionally biased region" description="Low complexity" evidence="1">
    <location>
        <begin position="110"/>
        <end position="120"/>
    </location>
</feature>
<keyword evidence="2" id="KW-1185">Reference proteome</keyword>
<feature type="region of interest" description="Disordered" evidence="1">
    <location>
        <begin position="1"/>
        <end position="142"/>
    </location>
</feature>
<dbReference type="AlphaFoldDB" id="A0A0N4ZPM9"/>
<proteinExistence type="predicted"/>
<dbReference type="WBParaSite" id="PTRK_0001048700.1">
    <property type="protein sequence ID" value="PTRK_0001048700.1"/>
    <property type="gene ID" value="PTRK_0001048700"/>
</dbReference>
<evidence type="ECO:0000256" key="1">
    <source>
        <dbReference type="SAM" id="MobiDB-lite"/>
    </source>
</evidence>